<dbReference type="Proteomes" id="UP001168552">
    <property type="component" value="Unassembled WGS sequence"/>
</dbReference>
<sequence>MSNKAKMAFGRKNYQLMIAGIVLLIVGFAIMSLDKADYGFGFMGLTLGPIVVMLGFATQFFAILYKPKQ</sequence>
<gene>
    <name evidence="2" type="ORF">QWY31_07385</name>
</gene>
<evidence type="ECO:0000256" key="1">
    <source>
        <dbReference type="SAM" id="Phobius"/>
    </source>
</evidence>
<reference evidence="2" key="1">
    <citation type="submission" date="2023-06" db="EMBL/GenBank/DDBJ databases">
        <title>Cytophagales bacterium Strain LB-30, isolated from soil.</title>
        <authorList>
            <person name="Liu B."/>
        </authorList>
    </citation>
    <scope>NUCLEOTIDE SEQUENCE</scope>
    <source>
        <strain evidence="2">LB-30</strain>
    </source>
</reference>
<keyword evidence="1" id="KW-0472">Membrane</keyword>
<organism evidence="2 3">
    <name type="scientific">Shiella aurantiaca</name>
    <dbReference type="NCBI Taxonomy" id="3058365"/>
    <lineage>
        <taxon>Bacteria</taxon>
        <taxon>Pseudomonadati</taxon>
        <taxon>Bacteroidota</taxon>
        <taxon>Cytophagia</taxon>
        <taxon>Cytophagales</taxon>
        <taxon>Shiellaceae</taxon>
        <taxon>Shiella</taxon>
    </lineage>
</organism>
<dbReference type="Pfam" id="PF11297">
    <property type="entry name" value="DUF3098"/>
    <property type="match status" value="1"/>
</dbReference>
<name>A0ABT8F4U2_9BACT</name>
<keyword evidence="1" id="KW-1133">Transmembrane helix</keyword>
<comment type="caution">
    <text evidence="2">The sequence shown here is derived from an EMBL/GenBank/DDBJ whole genome shotgun (WGS) entry which is preliminary data.</text>
</comment>
<keyword evidence="1" id="KW-0812">Transmembrane</keyword>
<dbReference type="InterPro" id="IPR021448">
    <property type="entry name" value="DUF3098"/>
</dbReference>
<keyword evidence="3" id="KW-1185">Reference proteome</keyword>
<dbReference type="RefSeq" id="WP_320003843.1">
    <property type="nucleotide sequence ID" value="NZ_JAUHJS010000003.1"/>
</dbReference>
<dbReference type="EMBL" id="JAUHJS010000003">
    <property type="protein sequence ID" value="MDN4165318.1"/>
    <property type="molecule type" value="Genomic_DNA"/>
</dbReference>
<protein>
    <submittedName>
        <fullName evidence="2">DUF3098 domain-containing protein</fullName>
    </submittedName>
</protein>
<feature type="transmembrane region" description="Helical" evidence="1">
    <location>
        <begin position="39"/>
        <end position="65"/>
    </location>
</feature>
<accession>A0ABT8F4U2</accession>
<evidence type="ECO:0000313" key="2">
    <source>
        <dbReference type="EMBL" id="MDN4165318.1"/>
    </source>
</evidence>
<feature type="transmembrane region" description="Helical" evidence="1">
    <location>
        <begin position="14"/>
        <end position="33"/>
    </location>
</feature>
<proteinExistence type="predicted"/>
<evidence type="ECO:0000313" key="3">
    <source>
        <dbReference type="Proteomes" id="UP001168552"/>
    </source>
</evidence>